<comment type="caution">
    <text evidence="2">The sequence shown here is derived from an EMBL/GenBank/DDBJ whole genome shotgun (WGS) entry which is preliminary data.</text>
</comment>
<protein>
    <submittedName>
        <fullName evidence="2">Uncharacterized protein</fullName>
    </submittedName>
</protein>
<feature type="compositionally biased region" description="Basic and acidic residues" evidence="1">
    <location>
        <begin position="1"/>
        <end position="10"/>
    </location>
</feature>
<evidence type="ECO:0000313" key="2">
    <source>
        <dbReference type="EMBL" id="MBB5715773.1"/>
    </source>
</evidence>
<evidence type="ECO:0000256" key="1">
    <source>
        <dbReference type="SAM" id="MobiDB-lite"/>
    </source>
</evidence>
<evidence type="ECO:0000313" key="3">
    <source>
        <dbReference type="Proteomes" id="UP000546200"/>
    </source>
</evidence>
<reference evidence="2 3" key="1">
    <citation type="submission" date="2020-08" db="EMBL/GenBank/DDBJ databases">
        <title>Genomic Encyclopedia of Type Strains, Phase IV (KMG-IV): sequencing the most valuable type-strain genomes for metagenomic binning, comparative biology and taxonomic classification.</title>
        <authorList>
            <person name="Goeker M."/>
        </authorList>
    </citation>
    <scope>NUCLEOTIDE SEQUENCE [LARGE SCALE GENOMIC DNA]</scope>
    <source>
        <strain evidence="2 3">DSM 100044</strain>
    </source>
</reference>
<organism evidence="2 3">
    <name type="scientific">Sphingomonas aerophila</name>
    <dbReference type="NCBI Taxonomy" id="1344948"/>
    <lineage>
        <taxon>Bacteria</taxon>
        <taxon>Pseudomonadati</taxon>
        <taxon>Pseudomonadota</taxon>
        <taxon>Alphaproteobacteria</taxon>
        <taxon>Sphingomonadales</taxon>
        <taxon>Sphingomonadaceae</taxon>
        <taxon>Sphingomonas</taxon>
    </lineage>
</organism>
<sequence>MQSVRNDRIRAKMTAKRTEAGSPPSDAQPAGSGGTERKRLSLKFGG</sequence>
<dbReference type="EMBL" id="JACIJK010000007">
    <property type="protein sequence ID" value="MBB5715773.1"/>
    <property type="molecule type" value="Genomic_DNA"/>
</dbReference>
<gene>
    <name evidence="2" type="ORF">FHS94_002628</name>
</gene>
<dbReference type="AlphaFoldDB" id="A0A7W9BEN2"/>
<proteinExistence type="predicted"/>
<name>A0A7W9BEN2_9SPHN</name>
<accession>A0A7W9BEN2</accession>
<feature type="region of interest" description="Disordered" evidence="1">
    <location>
        <begin position="1"/>
        <end position="46"/>
    </location>
</feature>
<dbReference type="Proteomes" id="UP000546200">
    <property type="component" value="Unassembled WGS sequence"/>
</dbReference>
<keyword evidence="3" id="KW-1185">Reference proteome</keyword>